<evidence type="ECO:0000313" key="10">
    <source>
        <dbReference type="Proteomes" id="UP001501057"/>
    </source>
</evidence>
<dbReference type="InterPro" id="IPR046373">
    <property type="entry name" value="Acyl-CoA_Oxase/DH_mid-dom_sf"/>
</dbReference>
<dbReference type="InterPro" id="IPR012258">
    <property type="entry name" value="Acyl-CoA_oxidase"/>
</dbReference>
<evidence type="ECO:0000256" key="1">
    <source>
        <dbReference type="ARBA" id="ARBA00001974"/>
    </source>
</evidence>
<dbReference type="InterPro" id="IPR036250">
    <property type="entry name" value="AcylCo_DH-like_C"/>
</dbReference>
<evidence type="ECO:0000313" key="9">
    <source>
        <dbReference type="EMBL" id="GAA1743011.1"/>
    </source>
</evidence>
<name>A0ABP4W0F1_9ACTN</name>
<dbReference type="Pfam" id="PF02770">
    <property type="entry name" value="Acyl-CoA_dh_M"/>
    <property type="match status" value="1"/>
</dbReference>
<dbReference type="EMBL" id="BAAAME010000004">
    <property type="protein sequence ID" value="GAA1743011.1"/>
    <property type="molecule type" value="Genomic_DNA"/>
</dbReference>
<dbReference type="PANTHER" id="PTHR10909">
    <property type="entry name" value="ELECTRON TRANSPORT OXIDOREDUCTASE"/>
    <property type="match status" value="1"/>
</dbReference>
<dbReference type="InterPro" id="IPR009100">
    <property type="entry name" value="AcylCoA_DH/oxidase_NM_dom_sf"/>
</dbReference>
<keyword evidence="3" id="KW-0285">Flavoprotein</keyword>
<protein>
    <submittedName>
        <fullName evidence="9">Acyl-CoA dehydrogenase</fullName>
    </submittedName>
</protein>
<dbReference type="SUPFAM" id="SSF47203">
    <property type="entry name" value="Acyl-CoA dehydrogenase C-terminal domain-like"/>
    <property type="match status" value="2"/>
</dbReference>
<keyword evidence="4" id="KW-0274">FAD</keyword>
<feature type="domain" description="Acyl-CoA oxidase/dehydrogenase middle" evidence="7">
    <location>
        <begin position="128"/>
        <end position="237"/>
    </location>
</feature>
<sequence>MTLADELRIALDGKWRHVREESRTRLAELDLAVDPDLDLEGARDHTFAQLKDLVQTGIPAAGFRESHGGLGDPGMAVTGIEMLAQFDLSLMVKAGVQWGLFGGAVENLGTDRHHALIPRIIDLDLVGCFAMTEIGHGSDVQSLETTATYDPQTQEFVVHSPTHSATKDYIGNAARHASIAAVFAQLVTRGESHGVHCFLVPIRDEHGEDMPGVTTADDHHKGGLRGVDNGRISFDEVRIPRENLLNRYGNVDENGAYSSPIDDTGKRFFTMLGTLIRGRISVGGSALAASEVALSIAGRYALKRRQFGPADGEETLLADYRMHQRRLLPLIARGYAYRFAQNQQVARMDKLQRSDNPDAQQQRELEGRAAGLKAILTWHASRSVQESRELCGGAGYLAENRISTLRGDIDVFTTFEGDNHVMLQLVAKELLTAYAHEVGGLDPLGMVKFVASTVTDVVRERTAASQLIQRLIDARPGGGDDDHDLLDRGTQLELFEDREQHVIETAARRLQRAAGADSAEAFRIFNNAQDHVIRCGRVHIDRIVLEAFTAGIARCEDEDAADLLREVATLYALSVIEDDLAWFMGHNRLSDARAKTVTSLLNDQLDKLRPHLLTLVEGFGVPEATLGAAFLLDPQPDA</sequence>
<evidence type="ECO:0000256" key="5">
    <source>
        <dbReference type="ARBA" id="ARBA00023002"/>
    </source>
</evidence>
<comment type="cofactor">
    <cofactor evidence="1">
        <name>FAD</name>
        <dbReference type="ChEBI" id="CHEBI:57692"/>
    </cofactor>
</comment>
<reference evidence="10" key="1">
    <citation type="journal article" date="2019" name="Int. J. Syst. Evol. Microbiol.">
        <title>The Global Catalogue of Microorganisms (GCM) 10K type strain sequencing project: providing services to taxonomists for standard genome sequencing and annotation.</title>
        <authorList>
            <consortium name="The Broad Institute Genomics Platform"/>
            <consortium name="The Broad Institute Genome Sequencing Center for Infectious Disease"/>
            <person name="Wu L."/>
            <person name="Ma J."/>
        </authorList>
    </citation>
    <scope>NUCLEOTIDE SEQUENCE [LARGE SCALE GENOMIC DNA]</scope>
    <source>
        <strain evidence="10">JCM 13518</strain>
    </source>
</reference>
<proteinExistence type="inferred from homology"/>
<feature type="domain" description="Acyl-CoA oxidase C-terminal" evidence="6">
    <location>
        <begin position="490"/>
        <end position="629"/>
    </location>
</feature>
<dbReference type="RefSeq" id="WP_344201809.1">
    <property type="nucleotide sequence ID" value="NZ_BAAAME010000004.1"/>
</dbReference>
<keyword evidence="10" id="KW-1185">Reference proteome</keyword>
<dbReference type="Proteomes" id="UP001501057">
    <property type="component" value="Unassembled WGS sequence"/>
</dbReference>
<keyword evidence="5" id="KW-0560">Oxidoreductase</keyword>
<comment type="caution">
    <text evidence="9">The sequence shown here is derived from an EMBL/GenBank/DDBJ whole genome shotgun (WGS) entry which is preliminary data.</text>
</comment>
<dbReference type="InterPro" id="IPR002655">
    <property type="entry name" value="Acyl-CoA_oxidase_C"/>
</dbReference>
<dbReference type="Gene3D" id="2.40.110.10">
    <property type="entry name" value="Butyryl-CoA Dehydrogenase, subunit A, domain 2"/>
    <property type="match status" value="1"/>
</dbReference>
<comment type="similarity">
    <text evidence="2">Belongs to the acyl-CoA oxidase family.</text>
</comment>
<dbReference type="PIRSF" id="PIRSF000168">
    <property type="entry name" value="Acyl-CoA_oxidase"/>
    <property type="match status" value="1"/>
</dbReference>
<dbReference type="InterPro" id="IPR006091">
    <property type="entry name" value="Acyl-CoA_Oxase/DH_mid-dom"/>
</dbReference>
<dbReference type="Pfam" id="PF22924">
    <property type="entry name" value="ACOX_C_alpha1"/>
    <property type="match status" value="1"/>
</dbReference>
<evidence type="ECO:0000259" key="6">
    <source>
        <dbReference type="Pfam" id="PF01756"/>
    </source>
</evidence>
<evidence type="ECO:0000259" key="8">
    <source>
        <dbReference type="Pfam" id="PF22924"/>
    </source>
</evidence>
<evidence type="ECO:0000256" key="2">
    <source>
        <dbReference type="ARBA" id="ARBA00006288"/>
    </source>
</evidence>
<dbReference type="SUPFAM" id="SSF56645">
    <property type="entry name" value="Acyl-CoA dehydrogenase NM domain-like"/>
    <property type="match status" value="1"/>
</dbReference>
<evidence type="ECO:0000256" key="3">
    <source>
        <dbReference type="ARBA" id="ARBA00022630"/>
    </source>
</evidence>
<dbReference type="PANTHER" id="PTHR10909:SF382">
    <property type="entry name" value="ACYL-COENZYME A OXIDASE"/>
    <property type="match status" value="1"/>
</dbReference>
<accession>A0ABP4W0F1</accession>
<dbReference type="InterPro" id="IPR055060">
    <property type="entry name" value="ACOX_C_alpha1"/>
</dbReference>
<evidence type="ECO:0000259" key="7">
    <source>
        <dbReference type="Pfam" id="PF02770"/>
    </source>
</evidence>
<evidence type="ECO:0000256" key="4">
    <source>
        <dbReference type="ARBA" id="ARBA00022827"/>
    </source>
</evidence>
<feature type="domain" description="Acyl-CoA oxidase C-alpha1" evidence="8">
    <location>
        <begin position="273"/>
        <end position="431"/>
    </location>
</feature>
<dbReference type="Gene3D" id="1.20.140.10">
    <property type="entry name" value="Butyryl-CoA Dehydrogenase, subunit A, domain 3"/>
    <property type="match status" value="2"/>
</dbReference>
<organism evidence="9 10">
    <name type="scientific">Aeromicrobium alkaliterrae</name>
    <dbReference type="NCBI Taxonomy" id="302168"/>
    <lineage>
        <taxon>Bacteria</taxon>
        <taxon>Bacillati</taxon>
        <taxon>Actinomycetota</taxon>
        <taxon>Actinomycetes</taxon>
        <taxon>Propionibacteriales</taxon>
        <taxon>Nocardioidaceae</taxon>
        <taxon>Aeromicrobium</taxon>
    </lineage>
</organism>
<gene>
    <name evidence="9" type="ORF">GCM10009710_23880</name>
</gene>
<dbReference type="Pfam" id="PF01756">
    <property type="entry name" value="ACOX"/>
    <property type="match status" value="1"/>
</dbReference>